<evidence type="ECO:0000256" key="12">
    <source>
        <dbReference type="HAMAP-Rule" id="MF_01225"/>
    </source>
</evidence>
<evidence type="ECO:0000256" key="8">
    <source>
        <dbReference type="ARBA" id="ARBA00023134"/>
    </source>
</evidence>
<keyword evidence="3 12" id="KW-0949">S-adenosyl-L-methionine</keyword>
<dbReference type="GO" id="GO:0051539">
    <property type="term" value="F:4 iron, 4 sulfur cluster binding"/>
    <property type="evidence" value="ECO:0007669"/>
    <property type="project" value="UniProtKB-UniRule"/>
</dbReference>
<dbReference type="PROSITE" id="PS51918">
    <property type="entry name" value="RADICAL_SAM"/>
    <property type="match status" value="1"/>
</dbReference>
<comment type="similarity">
    <text evidence="12">Belongs to the radical SAM superfamily. MoaA family.</text>
</comment>
<evidence type="ECO:0000256" key="2">
    <source>
        <dbReference type="ARBA" id="ARBA00022485"/>
    </source>
</evidence>
<keyword evidence="5 12" id="KW-0547">Nucleotide-binding</keyword>
<dbReference type="PROSITE" id="PS01305">
    <property type="entry name" value="MOAA_NIFB_PQQE"/>
    <property type="match status" value="1"/>
</dbReference>
<feature type="binding site" evidence="12">
    <location>
        <position position="99"/>
    </location>
    <ligand>
        <name>S-adenosyl-L-methionine</name>
        <dbReference type="ChEBI" id="CHEBI:59789"/>
    </ligand>
</feature>
<comment type="subunit">
    <text evidence="12">Monomer and homodimer.</text>
</comment>
<keyword evidence="9 12" id="KW-0501">Molybdenum cofactor biosynthesis</keyword>
<feature type="binding site" evidence="12">
    <location>
        <position position="55"/>
    </location>
    <ligand>
        <name>[4Fe-4S] cluster</name>
        <dbReference type="ChEBI" id="CHEBI:49883"/>
        <label>1</label>
        <note>4Fe-4S-S-AdoMet</note>
    </ligand>
</feature>
<evidence type="ECO:0000256" key="6">
    <source>
        <dbReference type="ARBA" id="ARBA00023004"/>
    </source>
</evidence>
<evidence type="ECO:0000256" key="5">
    <source>
        <dbReference type="ARBA" id="ARBA00022741"/>
    </source>
</evidence>
<evidence type="ECO:0000256" key="4">
    <source>
        <dbReference type="ARBA" id="ARBA00022723"/>
    </source>
</evidence>
<dbReference type="SFLD" id="SFLDS00029">
    <property type="entry name" value="Radical_SAM"/>
    <property type="match status" value="1"/>
</dbReference>
<protein>
    <recommendedName>
        <fullName evidence="1 12">GTP 3',8-cyclase</fullName>
        <ecNumber evidence="1 12">4.1.99.22</ecNumber>
    </recommendedName>
    <alternativeName>
        <fullName evidence="12">Molybdenum cofactor biosynthesis protein A</fullName>
    </alternativeName>
</protein>
<dbReference type="InterPro" id="IPR040064">
    <property type="entry name" value="MoaA-like"/>
</dbReference>
<dbReference type="AlphaFoldDB" id="A0A368Y388"/>
<feature type="binding site" evidence="12">
    <location>
        <position position="54"/>
    </location>
    <ligand>
        <name>S-adenosyl-L-methionine</name>
        <dbReference type="ChEBI" id="CHEBI:59789"/>
    </ligand>
</feature>
<dbReference type="GO" id="GO:1904047">
    <property type="term" value="F:S-adenosyl-L-methionine binding"/>
    <property type="evidence" value="ECO:0007669"/>
    <property type="project" value="UniProtKB-UniRule"/>
</dbReference>
<dbReference type="PANTHER" id="PTHR22960:SF0">
    <property type="entry name" value="MOLYBDENUM COFACTOR BIOSYNTHESIS PROTEIN 1"/>
    <property type="match status" value="1"/>
</dbReference>
<dbReference type="InterPro" id="IPR058240">
    <property type="entry name" value="rSAM_sf"/>
</dbReference>
<dbReference type="SMART" id="SM00729">
    <property type="entry name" value="Elp3"/>
    <property type="match status" value="1"/>
</dbReference>
<evidence type="ECO:0000256" key="1">
    <source>
        <dbReference type="ARBA" id="ARBA00012167"/>
    </source>
</evidence>
<feature type="domain" description="Radical SAM core" evidence="13">
    <location>
        <begin position="32"/>
        <end position="263"/>
    </location>
</feature>
<dbReference type="InterPro" id="IPR013785">
    <property type="entry name" value="Aldolase_TIM"/>
</dbReference>
<feature type="binding site" evidence="12">
    <location>
        <position position="130"/>
    </location>
    <ligand>
        <name>GTP</name>
        <dbReference type="ChEBI" id="CHEBI:37565"/>
    </ligand>
</feature>
<accession>A0A368Y388</accession>
<dbReference type="GO" id="GO:0061798">
    <property type="term" value="F:GTP 3',8'-cyclase activity"/>
    <property type="evidence" value="ECO:0007669"/>
    <property type="project" value="UniProtKB-UniRule"/>
</dbReference>
<keyword evidence="10 12" id="KW-0456">Lyase</keyword>
<dbReference type="GO" id="GO:0046872">
    <property type="term" value="F:metal ion binding"/>
    <property type="evidence" value="ECO:0007669"/>
    <property type="project" value="UniProtKB-KW"/>
</dbReference>
<dbReference type="SFLD" id="SFLDG01067">
    <property type="entry name" value="SPASM/twitch_domain_containing"/>
    <property type="match status" value="1"/>
</dbReference>
<dbReference type="Pfam" id="PF06463">
    <property type="entry name" value="Mob_synth_C"/>
    <property type="match status" value="1"/>
</dbReference>
<dbReference type="EMBL" id="QPJK01000003">
    <property type="protein sequence ID" value="RCW72694.1"/>
    <property type="molecule type" value="Genomic_DNA"/>
</dbReference>
<comment type="pathway">
    <text evidence="12">Cofactor biosynthesis; molybdopterin biosynthesis.</text>
</comment>
<evidence type="ECO:0000313" key="15">
    <source>
        <dbReference type="Proteomes" id="UP000252884"/>
    </source>
</evidence>
<dbReference type="SUPFAM" id="SSF102114">
    <property type="entry name" value="Radical SAM enzymes"/>
    <property type="match status" value="1"/>
</dbReference>
<feature type="binding site" evidence="12">
    <location>
        <begin position="295"/>
        <end position="297"/>
    </location>
    <ligand>
        <name>GTP</name>
        <dbReference type="ChEBI" id="CHEBI:37565"/>
    </ligand>
</feature>
<comment type="function">
    <text evidence="12">Catalyzes the cyclization of GTP to (8S)-3',8-cyclo-7,8-dihydroguanosine 5'-triphosphate.</text>
</comment>
<comment type="catalytic activity">
    <reaction evidence="11 12">
        <text>GTP + AH2 + S-adenosyl-L-methionine = (8S)-3',8-cyclo-7,8-dihydroguanosine 5'-triphosphate + 5'-deoxyadenosine + L-methionine + A + H(+)</text>
        <dbReference type="Rhea" id="RHEA:49576"/>
        <dbReference type="ChEBI" id="CHEBI:13193"/>
        <dbReference type="ChEBI" id="CHEBI:15378"/>
        <dbReference type="ChEBI" id="CHEBI:17319"/>
        <dbReference type="ChEBI" id="CHEBI:17499"/>
        <dbReference type="ChEBI" id="CHEBI:37565"/>
        <dbReference type="ChEBI" id="CHEBI:57844"/>
        <dbReference type="ChEBI" id="CHEBI:59789"/>
        <dbReference type="ChEBI" id="CHEBI:131766"/>
        <dbReference type="EC" id="4.1.99.22"/>
    </reaction>
</comment>
<reference evidence="14 15" key="1">
    <citation type="submission" date="2018-07" db="EMBL/GenBank/DDBJ databases">
        <title>Genomic Encyclopedia of Type Strains, Phase IV (KMG-IV): sequencing the most valuable type-strain genomes for metagenomic binning, comparative biology and taxonomic classification.</title>
        <authorList>
            <person name="Goeker M."/>
        </authorList>
    </citation>
    <scope>NUCLEOTIDE SEQUENCE [LARGE SCALE GENOMIC DNA]</scope>
    <source>
        <strain evidence="14 15">DSM 21634</strain>
    </source>
</reference>
<feature type="binding site" evidence="12">
    <location>
        <position position="290"/>
    </location>
    <ligand>
        <name>[4Fe-4S] cluster</name>
        <dbReference type="ChEBI" id="CHEBI:49883"/>
        <label>2</label>
        <note>4Fe-4S-substrate</note>
    </ligand>
</feature>
<evidence type="ECO:0000256" key="7">
    <source>
        <dbReference type="ARBA" id="ARBA00023014"/>
    </source>
</evidence>
<evidence type="ECO:0000256" key="9">
    <source>
        <dbReference type="ARBA" id="ARBA00023150"/>
    </source>
</evidence>
<feature type="binding site" evidence="12">
    <location>
        <position position="307"/>
    </location>
    <ligand>
        <name>[4Fe-4S] cluster</name>
        <dbReference type="ChEBI" id="CHEBI:49883"/>
        <label>2</label>
        <note>4Fe-4S-substrate</note>
    </ligand>
</feature>
<dbReference type="UniPathway" id="UPA00344"/>
<evidence type="ECO:0000259" key="13">
    <source>
        <dbReference type="PROSITE" id="PS51918"/>
    </source>
</evidence>
<keyword evidence="2 12" id="KW-0004">4Fe-4S</keyword>
<dbReference type="SFLD" id="SFLDG01383">
    <property type="entry name" value="cyclic_pyranopterin_phosphate"/>
    <property type="match status" value="1"/>
</dbReference>
<dbReference type="InterPro" id="IPR000385">
    <property type="entry name" value="MoaA_NifB_PqqE_Fe-S-bd_CS"/>
</dbReference>
<proteinExistence type="inferred from homology"/>
<feature type="binding site" evidence="12">
    <location>
        <position position="52"/>
    </location>
    <ligand>
        <name>[4Fe-4S] cluster</name>
        <dbReference type="ChEBI" id="CHEBI:49883"/>
        <label>1</label>
        <note>4Fe-4S-S-AdoMet</note>
    </ligand>
</feature>
<dbReference type="HAMAP" id="MF_01225_B">
    <property type="entry name" value="MoaA_B"/>
    <property type="match status" value="1"/>
</dbReference>
<comment type="caution">
    <text evidence="14">The sequence shown here is derived from an EMBL/GenBank/DDBJ whole genome shotgun (WGS) entry which is preliminary data.</text>
</comment>
<comment type="cofactor">
    <cofactor evidence="12">
        <name>[4Fe-4S] cluster</name>
        <dbReference type="ChEBI" id="CHEBI:49883"/>
    </cofactor>
    <text evidence="12">Binds 2 [4Fe-4S] clusters. Binds 1 [4Fe-4S] cluster coordinated with 3 cysteines and an exchangeable S-adenosyl-L-methionine and 1 [4Fe-4S] cluster coordinated with 3 cysteines and the GTP-derived substrate.</text>
</comment>
<evidence type="ECO:0000256" key="10">
    <source>
        <dbReference type="ARBA" id="ARBA00023239"/>
    </source>
</evidence>
<feature type="binding site" evidence="12">
    <location>
        <position position="154"/>
    </location>
    <ligand>
        <name>S-adenosyl-L-methionine</name>
        <dbReference type="ChEBI" id="CHEBI:59789"/>
    </ligand>
</feature>
<dbReference type="InterPro" id="IPR006638">
    <property type="entry name" value="Elp3/MiaA/NifB-like_rSAM"/>
</dbReference>
<feature type="binding site" evidence="12">
    <location>
        <position position="226"/>
    </location>
    <ligand>
        <name>S-adenosyl-L-methionine</name>
        <dbReference type="ChEBI" id="CHEBI:59789"/>
    </ligand>
</feature>
<evidence type="ECO:0000256" key="3">
    <source>
        <dbReference type="ARBA" id="ARBA00022691"/>
    </source>
</evidence>
<dbReference type="Pfam" id="PF04055">
    <property type="entry name" value="Radical_SAM"/>
    <property type="match status" value="1"/>
</dbReference>
<sequence length="367" mass="40340">MVRRVIPLVVQAAPLPVPLHAVDEGAGTLYDQLQRPLRDLRISVTDRCNFRCSYCMPKEVFGKDYPYLPHSALLSFEEITRLARLFVAQGVRKIRLTGGEPLLRKNIEVLVEQLAGLRTPDGEPLDLTLTTNGSLLARKAASLKAAGLNRVTVSLDGLDDTVFRRMNDVDFPVADVLRGIEAAHQAGLGPIKVNMVVKRGTNEQEIVPMAWHFRGTGVVLRFIEYMDVGATNGWRMHEVMPSAEVVQRLSAELPLVALEPSAPGETAERWGYADGSGEIGVISSVTQAFCHDCNRARLSTEGQVYLCLFASRGHDLRSLLRGGADDGQITQAIAGIWHNRSDRYSQLRGAGMLAPLEKRIEMSYIGG</sequence>
<evidence type="ECO:0000256" key="11">
    <source>
        <dbReference type="ARBA" id="ARBA00048697"/>
    </source>
</evidence>
<dbReference type="InterPro" id="IPR010505">
    <property type="entry name" value="MoaA_twitch"/>
</dbReference>
<keyword evidence="4 12" id="KW-0479">Metal-binding</keyword>
<feature type="binding site" evidence="12">
    <location>
        <position position="192"/>
    </location>
    <ligand>
        <name>GTP</name>
        <dbReference type="ChEBI" id="CHEBI:37565"/>
    </ligand>
</feature>
<gene>
    <name evidence="12" type="primary">moaA</name>
    <name evidence="14" type="ORF">DES41_103300</name>
</gene>
<dbReference type="SFLD" id="SFLDG01386">
    <property type="entry name" value="main_SPASM_domain-containing"/>
    <property type="match status" value="1"/>
</dbReference>
<dbReference type="GO" id="GO:0061799">
    <property type="term" value="F:cyclic pyranopterin monophosphate synthase activity"/>
    <property type="evidence" value="ECO:0007669"/>
    <property type="project" value="TreeGrafter"/>
</dbReference>
<feature type="binding site" evidence="12">
    <location>
        <position position="95"/>
    </location>
    <ligand>
        <name>GTP</name>
        <dbReference type="ChEBI" id="CHEBI:37565"/>
    </ligand>
</feature>
<dbReference type="InterPro" id="IPR007197">
    <property type="entry name" value="rSAM"/>
</dbReference>
<feature type="binding site" evidence="12">
    <location>
        <position position="48"/>
    </location>
    <ligand>
        <name>[4Fe-4S] cluster</name>
        <dbReference type="ChEBI" id="CHEBI:49883"/>
        <label>1</label>
        <note>4Fe-4S-S-AdoMet</note>
    </ligand>
</feature>
<dbReference type="EC" id="4.1.99.22" evidence="1 12"/>
<keyword evidence="8 12" id="KW-0342">GTP-binding</keyword>
<organism evidence="14 15">
    <name type="scientific">Pseudorhodoferax soli</name>
    <dbReference type="NCBI Taxonomy" id="545864"/>
    <lineage>
        <taxon>Bacteria</taxon>
        <taxon>Pseudomonadati</taxon>
        <taxon>Pseudomonadota</taxon>
        <taxon>Betaproteobacteria</taxon>
        <taxon>Burkholderiales</taxon>
        <taxon>Comamonadaceae</taxon>
    </lineage>
</organism>
<keyword evidence="15" id="KW-1185">Reference proteome</keyword>
<dbReference type="CDD" id="cd01335">
    <property type="entry name" value="Radical_SAM"/>
    <property type="match status" value="1"/>
</dbReference>
<dbReference type="InterPro" id="IPR013483">
    <property type="entry name" value="MoaA"/>
</dbReference>
<dbReference type="NCBIfam" id="TIGR02666">
    <property type="entry name" value="moaA"/>
    <property type="match status" value="1"/>
</dbReference>
<dbReference type="GO" id="GO:0005525">
    <property type="term" value="F:GTP binding"/>
    <property type="evidence" value="ECO:0007669"/>
    <property type="project" value="UniProtKB-UniRule"/>
</dbReference>
<keyword evidence="6 12" id="KW-0408">Iron</keyword>
<dbReference type="GO" id="GO:0006777">
    <property type="term" value="P:Mo-molybdopterin cofactor biosynthetic process"/>
    <property type="evidence" value="ECO:0007669"/>
    <property type="project" value="UniProtKB-UniRule"/>
</dbReference>
<keyword evidence="7 12" id="KW-0411">Iron-sulfur</keyword>
<dbReference type="RefSeq" id="WP_114468101.1">
    <property type="nucleotide sequence ID" value="NZ_QPJK01000003.1"/>
</dbReference>
<dbReference type="CDD" id="cd21117">
    <property type="entry name" value="Twitch_MoaA"/>
    <property type="match status" value="1"/>
</dbReference>
<feature type="binding site" evidence="12">
    <location>
        <position position="293"/>
    </location>
    <ligand>
        <name>[4Fe-4S] cluster</name>
        <dbReference type="ChEBI" id="CHEBI:49883"/>
        <label>2</label>
        <note>4Fe-4S-substrate</note>
    </ligand>
</feature>
<dbReference type="OrthoDB" id="9763993at2"/>
<feature type="binding site" evidence="12">
    <location>
        <position position="41"/>
    </location>
    <ligand>
        <name>GTP</name>
        <dbReference type="ChEBI" id="CHEBI:37565"/>
    </ligand>
</feature>
<dbReference type="Proteomes" id="UP000252884">
    <property type="component" value="Unassembled WGS sequence"/>
</dbReference>
<dbReference type="InterPro" id="IPR050105">
    <property type="entry name" value="MoCo_biosynth_MoaA/MoaC"/>
</dbReference>
<evidence type="ECO:0000313" key="14">
    <source>
        <dbReference type="EMBL" id="RCW72694.1"/>
    </source>
</evidence>
<name>A0A368Y388_9BURK</name>
<dbReference type="Gene3D" id="3.20.20.70">
    <property type="entry name" value="Aldolase class I"/>
    <property type="match status" value="1"/>
</dbReference>
<dbReference type="PANTHER" id="PTHR22960">
    <property type="entry name" value="MOLYBDOPTERIN COFACTOR SYNTHESIS PROTEIN A"/>
    <property type="match status" value="1"/>
</dbReference>